<accession>A0ABT2H8V2</accession>
<dbReference type="Proteomes" id="UP001165586">
    <property type="component" value="Unassembled WGS sequence"/>
</dbReference>
<evidence type="ECO:0000256" key="2">
    <source>
        <dbReference type="SAM" id="MobiDB-lite"/>
    </source>
</evidence>
<dbReference type="EMBL" id="JANLCJ010000019">
    <property type="protein sequence ID" value="MCS5736379.1"/>
    <property type="molecule type" value="Genomic_DNA"/>
</dbReference>
<evidence type="ECO:0000313" key="3">
    <source>
        <dbReference type="EMBL" id="MCS5736379.1"/>
    </source>
</evidence>
<keyword evidence="1" id="KW-0175">Coiled coil</keyword>
<feature type="region of interest" description="Disordered" evidence="2">
    <location>
        <begin position="56"/>
        <end position="81"/>
    </location>
</feature>
<keyword evidence="4" id="KW-1185">Reference proteome</keyword>
<dbReference type="RefSeq" id="WP_259542280.1">
    <property type="nucleotide sequence ID" value="NZ_JANLCJ010000019.1"/>
</dbReference>
<feature type="coiled-coil region" evidence="1">
    <location>
        <begin position="23"/>
        <end position="50"/>
    </location>
</feature>
<gene>
    <name evidence="3" type="ORF">N1032_21825</name>
</gene>
<organism evidence="3 4">
    <name type="scientific">Herbiconiux daphne</name>
    <dbReference type="NCBI Taxonomy" id="2970914"/>
    <lineage>
        <taxon>Bacteria</taxon>
        <taxon>Bacillati</taxon>
        <taxon>Actinomycetota</taxon>
        <taxon>Actinomycetes</taxon>
        <taxon>Micrococcales</taxon>
        <taxon>Microbacteriaceae</taxon>
        <taxon>Herbiconiux</taxon>
    </lineage>
</organism>
<proteinExistence type="predicted"/>
<comment type="caution">
    <text evidence="3">The sequence shown here is derived from an EMBL/GenBank/DDBJ whole genome shotgun (WGS) entry which is preliminary data.</text>
</comment>
<protein>
    <submittedName>
        <fullName evidence="3">Uncharacterized protein</fullName>
    </submittedName>
</protein>
<evidence type="ECO:0000313" key="4">
    <source>
        <dbReference type="Proteomes" id="UP001165586"/>
    </source>
</evidence>
<name>A0ABT2H8V2_9MICO</name>
<evidence type="ECO:0000256" key="1">
    <source>
        <dbReference type="SAM" id="Coils"/>
    </source>
</evidence>
<sequence length="81" mass="9062">MISNSRLETIVENMGFDCRMAERQSMAREILTLRATVDKLNKDNAQLKQVIKTGGQWEWNGNSSPAGHGHDDVGINPLHTK</sequence>
<reference evidence="3" key="1">
    <citation type="submission" date="2022-08" db="EMBL/GenBank/DDBJ databases">
        <authorList>
            <person name="Deng Y."/>
            <person name="Han X.-F."/>
            <person name="Zhang Y.-Q."/>
        </authorList>
    </citation>
    <scope>NUCLEOTIDE SEQUENCE</scope>
    <source>
        <strain evidence="3">CPCC 203386</strain>
    </source>
</reference>